<evidence type="ECO:0000256" key="3">
    <source>
        <dbReference type="SAM" id="MobiDB-lite"/>
    </source>
</evidence>
<name>E4YPU3_OIKDI</name>
<dbReference type="InterPro" id="IPR000519">
    <property type="entry name" value="P_trefoil_dom"/>
</dbReference>
<feature type="region of interest" description="Disordered" evidence="3">
    <location>
        <begin position="267"/>
        <end position="316"/>
    </location>
</feature>
<feature type="region of interest" description="Disordered" evidence="3">
    <location>
        <begin position="198"/>
        <end position="218"/>
    </location>
</feature>
<evidence type="ECO:0000256" key="2">
    <source>
        <dbReference type="PROSITE-ProRule" id="PRU00779"/>
    </source>
</evidence>
<feature type="compositionally biased region" description="Low complexity" evidence="3">
    <location>
        <begin position="285"/>
        <end position="295"/>
    </location>
</feature>
<dbReference type="Pfam" id="PF00088">
    <property type="entry name" value="Trefoil"/>
    <property type="match status" value="1"/>
</dbReference>
<organism evidence="5">
    <name type="scientific">Oikopleura dioica</name>
    <name type="common">Tunicate</name>
    <dbReference type="NCBI Taxonomy" id="34765"/>
    <lineage>
        <taxon>Eukaryota</taxon>
        <taxon>Metazoa</taxon>
        <taxon>Chordata</taxon>
        <taxon>Tunicata</taxon>
        <taxon>Appendicularia</taxon>
        <taxon>Copelata</taxon>
        <taxon>Oikopleuridae</taxon>
        <taxon>Oikopleura</taxon>
    </lineage>
</organism>
<gene>
    <name evidence="5" type="ORF">GSOID_T00030951001</name>
</gene>
<dbReference type="Proteomes" id="UP000011014">
    <property type="component" value="Unassembled WGS sequence"/>
</dbReference>
<evidence type="ECO:0000259" key="4">
    <source>
        <dbReference type="PROSITE" id="PS51448"/>
    </source>
</evidence>
<dbReference type="EMBL" id="FN654989">
    <property type="protein sequence ID" value="CBY37489.1"/>
    <property type="molecule type" value="Genomic_DNA"/>
</dbReference>
<feature type="domain" description="P-type" evidence="4">
    <location>
        <begin position="45"/>
        <end position="113"/>
    </location>
</feature>
<comment type="caution">
    <text evidence="2">Lacks conserved residue(s) required for the propagation of feature annotation.</text>
</comment>
<dbReference type="InterPro" id="IPR044913">
    <property type="entry name" value="P_trefoil_dom_sf"/>
</dbReference>
<keyword evidence="1" id="KW-1015">Disulfide bond</keyword>
<evidence type="ECO:0000256" key="1">
    <source>
        <dbReference type="ARBA" id="ARBA00023157"/>
    </source>
</evidence>
<feature type="compositionally biased region" description="Polar residues" evidence="3">
    <location>
        <begin position="164"/>
        <end position="176"/>
    </location>
</feature>
<dbReference type="CDD" id="cd00111">
    <property type="entry name" value="Trefoil"/>
    <property type="match status" value="1"/>
</dbReference>
<proteinExistence type="predicted"/>
<sequence>MQVASGQLNPEQFHVMNKPYVPELPVGIYPGQELFFIHIHLLGLDTCAMHDLKNRYPCQKNQYGGRGPLNAEQCEIAPYCCWNPVQISDEQVSTLTNKEITKAANVPWCYYNVFFIFHDQYKLKKNLSGTLISLHQLSALDFSDTVSNLTPSSTLDPSRILSPASEQSTLTTKSRRFSTSEQTAVSLVFQNSSASPSEVAAGTSLSTTPLTRSHSATSRSTLFQNPFSRSSHLQLSLCQSPASATLIFSACHSFTTSVKLATTTLTCSSTAESRATRPRSIPQRSTTASSSSDAAGRMTKRSSANTTGFHDATRVNDRTPALQPTFHSIWTFPSSLLAPLLLATSNSPDLQPPFNLTPLPQTYDDFKFLSFTKLFKTTKAWTKSSLMT</sequence>
<evidence type="ECO:0000313" key="5">
    <source>
        <dbReference type="EMBL" id="CBY37489.1"/>
    </source>
</evidence>
<dbReference type="Gene3D" id="4.10.110.10">
    <property type="entry name" value="Spasmolytic Protein, domain 1"/>
    <property type="match status" value="1"/>
</dbReference>
<dbReference type="AlphaFoldDB" id="E4YPU3"/>
<accession>E4YPU3</accession>
<feature type="compositionally biased region" description="Polar residues" evidence="3">
    <location>
        <begin position="203"/>
        <end position="218"/>
    </location>
</feature>
<protein>
    <recommendedName>
        <fullName evidence="4">P-type domain-containing protein</fullName>
    </recommendedName>
</protein>
<feature type="region of interest" description="Disordered" evidence="3">
    <location>
        <begin position="157"/>
        <end position="176"/>
    </location>
</feature>
<dbReference type="PROSITE" id="PS51448">
    <property type="entry name" value="P_TREFOIL_2"/>
    <property type="match status" value="1"/>
</dbReference>
<reference evidence="5" key="1">
    <citation type="journal article" date="2010" name="Science">
        <title>Plasticity of animal genome architecture unmasked by rapid evolution of a pelagic tunicate.</title>
        <authorList>
            <person name="Denoeud F."/>
            <person name="Henriet S."/>
            <person name="Mungpakdee S."/>
            <person name="Aury J.M."/>
            <person name="Da Silva C."/>
            <person name="Brinkmann H."/>
            <person name="Mikhaleva J."/>
            <person name="Olsen L.C."/>
            <person name="Jubin C."/>
            <person name="Canestro C."/>
            <person name="Bouquet J.M."/>
            <person name="Danks G."/>
            <person name="Poulain J."/>
            <person name="Campsteijn C."/>
            <person name="Adamski M."/>
            <person name="Cross I."/>
            <person name="Yadetie F."/>
            <person name="Muffato M."/>
            <person name="Louis A."/>
            <person name="Butcher S."/>
            <person name="Tsagkogeorga G."/>
            <person name="Konrad A."/>
            <person name="Singh S."/>
            <person name="Jensen M.F."/>
            <person name="Cong E.H."/>
            <person name="Eikeseth-Otteraa H."/>
            <person name="Noel B."/>
            <person name="Anthouard V."/>
            <person name="Porcel B.M."/>
            <person name="Kachouri-Lafond R."/>
            <person name="Nishino A."/>
            <person name="Ugolini M."/>
            <person name="Chourrout P."/>
            <person name="Nishida H."/>
            <person name="Aasland R."/>
            <person name="Huzurbazar S."/>
            <person name="Westhof E."/>
            <person name="Delsuc F."/>
            <person name="Lehrach H."/>
            <person name="Reinhardt R."/>
            <person name="Weissenbach J."/>
            <person name="Roy S.W."/>
            <person name="Artiguenave F."/>
            <person name="Postlethwait J.H."/>
            <person name="Manak J.R."/>
            <person name="Thompson E.M."/>
            <person name="Jaillon O."/>
            <person name="Du Pasquier L."/>
            <person name="Boudinot P."/>
            <person name="Liberles D.A."/>
            <person name="Volff J.N."/>
            <person name="Philippe H."/>
            <person name="Lenhard B."/>
            <person name="Roest Crollius H."/>
            <person name="Wincker P."/>
            <person name="Chourrout D."/>
        </authorList>
    </citation>
    <scope>NUCLEOTIDE SEQUENCE [LARGE SCALE GENOMIC DNA]</scope>
</reference>